<sequence>MPLPRYAEHLLVATGVVVALVCIEAYKSYKISERKASRRRARVFPDGVLTSSPEIVFEETEPASRLDSEGAEGAGAQNQDLLNLLFTIAESNSKKNSYIHRGITCDGCSTSPLRGIRYRCANCLDYDLCENCEAAVAGGIHNPRHVFLKIKVPVPSMRGRMARCEVLYPGVGIREELMGGGLSTAEILEVGRGTQFTPSELEAHYTQFTYLAQTIPATDDTPGTIAITRDTFNQCITSSGAALSPNPVTDLLFRVVYARTPPHTHISFRDYIHGLAVLTTSGPGSNDQSEVASAKKIKMAFEGYDNDNDGFISREDVVRVWRGVWQLTRSLVAGVVEEIQHEAFDRNERATGPLVAGLPRSVLENPGMPVSTFLGGGSMPDPRIPETTEKDEDAPVLPGEDDASQDHDDPAPARAALLEEMAMEAVNAMCNELMPEGRVSFQDFKALVTRGGKEGGMLMQWIDCVGTVF</sequence>
<dbReference type="OMA" id="PHTHISF"/>
<dbReference type="Gene3D" id="3.30.60.90">
    <property type="match status" value="1"/>
</dbReference>
<dbReference type="PROSITE" id="PS50222">
    <property type="entry name" value="EF_HAND_2"/>
    <property type="match status" value="1"/>
</dbReference>
<keyword evidence="2 5" id="KW-0863">Zinc-finger</keyword>
<dbReference type="SUPFAM" id="SSF57850">
    <property type="entry name" value="RING/U-box"/>
    <property type="match status" value="1"/>
</dbReference>
<reference evidence="9 10" key="2">
    <citation type="journal article" date="2014" name="J. Gen. Appl. Microbiol.">
        <title>The early diverging ascomycetous budding yeast Saitoella complicata has three histone deacetylases belonging to the Clr6, Hos2, and Rpd3 lineages.</title>
        <authorList>
            <person name="Nishida H."/>
            <person name="Matsumoto T."/>
            <person name="Kondo S."/>
            <person name="Hamamoto M."/>
            <person name="Yoshikawa H."/>
        </authorList>
    </citation>
    <scope>NUCLEOTIDE SEQUENCE [LARGE SCALE GENOMIC DNA]</scope>
    <source>
        <strain evidence="9 10">NRRL Y-17804</strain>
    </source>
</reference>
<dbReference type="Proteomes" id="UP000033140">
    <property type="component" value="Unassembled WGS sequence"/>
</dbReference>
<dbReference type="SMART" id="SM00291">
    <property type="entry name" value="ZnF_ZZ"/>
    <property type="match status" value="1"/>
</dbReference>
<reference evidence="9 10" key="1">
    <citation type="journal article" date="2011" name="J. Gen. Appl. Microbiol.">
        <title>Draft genome sequencing of the enigmatic yeast Saitoella complicata.</title>
        <authorList>
            <person name="Nishida H."/>
            <person name="Hamamoto M."/>
            <person name="Sugiyama J."/>
        </authorList>
    </citation>
    <scope>NUCLEOTIDE SEQUENCE [LARGE SCALE GENOMIC DNA]</scope>
    <source>
        <strain evidence="9 10">NRRL Y-17804</strain>
    </source>
</reference>
<dbReference type="InterPro" id="IPR000433">
    <property type="entry name" value="Znf_ZZ"/>
</dbReference>
<dbReference type="InterPro" id="IPR011992">
    <property type="entry name" value="EF-hand-dom_pair"/>
</dbReference>
<evidence type="ECO:0000313" key="9">
    <source>
        <dbReference type="EMBL" id="GAO49262.1"/>
    </source>
</evidence>
<keyword evidence="3" id="KW-0862">Zinc</keyword>
<evidence type="ECO:0000256" key="3">
    <source>
        <dbReference type="ARBA" id="ARBA00022833"/>
    </source>
</evidence>
<dbReference type="Pfam" id="PF00569">
    <property type="entry name" value="ZZ"/>
    <property type="match status" value="1"/>
</dbReference>
<evidence type="ECO:0000259" key="8">
    <source>
        <dbReference type="PROSITE" id="PS50222"/>
    </source>
</evidence>
<evidence type="ECO:0008006" key="11">
    <source>
        <dbReference type="Google" id="ProtNLM"/>
    </source>
</evidence>
<name>A0A0E9NHA1_SAICN</name>
<dbReference type="InterPro" id="IPR052260">
    <property type="entry name" value="Autophagy_Rcpt_SigReg"/>
</dbReference>
<feature type="compositionally biased region" description="Acidic residues" evidence="6">
    <location>
        <begin position="389"/>
        <end position="403"/>
    </location>
</feature>
<dbReference type="PANTHER" id="PTHR15090">
    <property type="entry name" value="SEQUESTOSOME 1-RELATED"/>
    <property type="match status" value="1"/>
</dbReference>
<dbReference type="InterPro" id="IPR018247">
    <property type="entry name" value="EF_Hand_1_Ca_BS"/>
</dbReference>
<organism evidence="9 10">
    <name type="scientific">Saitoella complicata (strain BCRC 22490 / CBS 7301 / JCM 7358 / NBRC 10748 / NRRL Y-17804)</name>
    <dbReference type="NCBI Taxonomy" id="698492"/>
    <lineage>
        <taxon>Eukaryota</taxon>
        <taxon>Fungi</taxon>
        <taxon>Dikarya</taxon>
        <taxon>Ascomycota</taxon>
        <taxon>Taphrinomycotina</taxon>
        <taxon>Taphrinomycotina incertae sedis</taxon>
        <taxon>Saitoella</taxon>
    </lineage>
</organism>
<dbReference type="PROSITE" id="PS01357">
    <property type="entry name" value="ZF_ZZ_1"/>
    <property type="match status" value="1"/>
</dbReference>
<dbReference type="InterPro" id="IPR043145">
    <property type="entry name" value="Znf_ZZ_sf"/>
</dbReference>
<dbReference type="GO" id="GO:0008270">
    <property type="term" value="F:zinc ion binding"/>
    <property type="evidence" value="ECO:0007669"/>
    <property type="project" value="UniProtKB-KW"/>
</dbReference>
<dbReference type="EMBL" id="BACD03000021">
    <property type="protein sequence ID" value="GAO49262.1"/>
    <property type="molecule type" value="Genomic_DNA"/>
</dbReference>
<protein>
    <recommendedName>
        <fullName evidence="11">ZZ-type domain-containing protein</fullName>
    </recommendedName>
</protein>
<keyword evidence="1" id="KW-0479">Metal-binding</keyword>
<evidence type="ECO:0000256" key="2">
    <source>
        <dbReference type="ARBA" id="ARBA00022771"/>
    </source>
</evidence>
<evidence type="ECO:0000256" key="5">
    <source>
        <dbReference type="PROSITE-ProRule" id="PRU00228"/>
    </source>
</evidence>
<dbReference type="PROSITE" id="PS50135">
    <property type="entry name" value="ZF_ZZ_2"/>
    <property type="match status" value="1"/>
</dbReference>
<dbReference type="Gene3D" id="1.10.238.10">
    <property type="entry name" value="EF-hand"/>
    <property type="match status" value="1"/>
</dbReference>
<dbReference type="GO" id="GO:0005509">
    <property type="term" value="F:calcium ion binding"/>
    <property type="evidence" value="ECO:0007669"/>
    <property type="project" value="InterPro"/>
</dbReference>
<keyword evidence="10" id="KW-1185">Reference proteome</keyword>
<feature type="domain" description="EF-hand" evidence="8">
    <location>
        <begin position="292"/>
        <end position="327"/>
    </location>
</feature>
<dbReference type="SUPFAM" id="SSF47473">
    <property type="entry name" value="EF-hand"/>
    <property type="match status" value="1"/>
</dbReference>
<evidence type="ECO:0000256" key="1">
    <source>
        <dbReference type="ARBA" id="ARBA00022723"/>
    </source>
</evidence>
<feature type="domain" description="ZZ-type" evidence="7">
    <location>
        <begin position="100"/>
        <end position="155"/>
    </location>
</feature>
<evidence type="ECO:0000256" key="4">
    <source>
        <dbReference type="ARBA" id="ARBA00022837"/>
    </source>
</evidence>
<evidence type="ECO:0000313" key="10">
    <source>
        <dbReference type="Proteomes" id="UP000033140"/>
    </source>
</evidence>
<evidence type="ECO:0000256" key="6">
    <source>
        <dbReference type="SAM" id="MobiDB-lite"/>
    </source>
</evidence>
<proteinExistence type="predicted"/>
<dbReference type="AlphaFoldDB" id="A0A0E9NHA1"/>
<reference evidence="9 10" key="3">
    <citation type="journal article" date="2015" name="Genome Announc.">
        <title>Draft Genome Sequence of the Archiascomycetous Yeast Saitoella complicata.</title>
        <authorList>
            <person name="Yamauchi K."/>
            <person name="Kondo S."/>
            <person name="Hamamoto M."/>
            <person name="Takahashi Y."/>
            <person name="Ogura Y."/>
            <person name="Hayashi T."/>
            <person name="Nishida H."/>
        </authorList>
    </citation>
    <scope>NUCLEOTIDE SEQUENCE [LARGE SCALE GENOMIC DNA]</scope>
    <source>
        <strain evidence="9 10">NRRL Y-17804</strain>
    </source>
</reference>
<feature type="region of interest" description="Disordered" evidence="6">
    <location>
        <begin position="373"/>
        <end position="410"/>
    </location>
</feature>
<evidence type="ECO:0000259" key="7">
    <source>
        <dbReference type="PROSITE" id="PS50135"/>
    </source>
</evidence>
<comment type="caution">
    <text evidence="9">The sequence shown here is derived from an EMBL/GenBank/DDBJ whole genome shotgun (WGS) entry which is preliminary data.</text>
</comment>
<dbReference type="PROSITE" id="PS00018">
    <property type="entry name" value="EF_HAND_1"/>
    <property type="match status" value="1"/>
</dbReference>
<keyword evidence="4" id="KW-0106">Calcium</keyword>
<dbReference type="InterPro" id="IPR002048">
    <property type="entry name" value="EF_hand_dom"/>
</dbReference>
<gene>
    <name evidence="9" type="ORF">G7K_3415-t1</name>
</gene>
<accession>A0A0E9NHA1</accession>
<dbReference type="STRING" id="698492.A0A0E9NHA1"/>
<dbReference type="CDD" id="cd02340">
    <property type="entry name" value="ZZ_NBR1_like"/>
    <property type="match status" value="1"/>
</dbReference>